<evidence type="ECO:0000259" key="1">
    <source>
        <dbReference type="Pfam" id="PF13843"/>
    </source>
</evidence>
<reference evidence="2" key="1">
    <citation type="submission" date="2023-11" db="EMBL/GenBank/DDBJ databases">
        <title>Genome assemblies of two species of porcelain crab, Petrolisthes cinctipes and Petrolisthes manimaculis (Anomura: Porcellanidae).</title>
        <authorList>
            <person name="Angst P."/>
        </authorList>
    </citation>
    <scope>NUCLEOTIDE SEQUENCE</scope>
    <source>
        <strain evidence="2">PB745_02</strain>
        <tissue evidence="2">Gill</tissue>
    </source>
</reference>
<gene>
    <name evidence="2" type="ORF">Pmani_032584</name>
</gene>
<dbReference type="Proteomes" id="UP001292094">
    <property type="component" value="Unassembled WGS sequence"/>
</dbReference>
<protein>
    <recommendedName>
        <fullName evidence="1">PiggyBac transposable element-derived protein domain-containing protein</fullName>
    </recommendedName>
</protein>
<evidence type="ECO:0000313" key="3">
    <source>
        <dbReference type="Proteomes" id="UP001292094"/>
    </source>
</evidence>
<feature type="domain" description="PiggyBac transposable element-derived protein" evidence="1">
    <location>
        <begin position="1"/>
        <end position="103"/>
    </location>
</feature>
<dbReference type="PANTHER" id="PTHR46599">
    <property type="entry name" value="PIGGYBAC TRANSPOSABLE ELEMENT-DERIVED PROTEIN 4"/>
    <property type="match status" value="1"/>
</dbReference>
<dbReference type="AlphaFoldDB" id="A0AAE1NTJ9"/>
<dbReference type="PANTHER" id="PTHR46599:SF6">
    <property type="entry name" value="DUAL SPECIFICITY PHOSPHATASE 26"/>
    <property type="match status" value="1"/>
</dbReference>
<organism evidence="2 3">
    <name type="scientific">Petrolisthes manimaculis</name>
    <dbReference type="NCBI Taxonomy" id="1843537"/>
    <lineage>
        <taxon>Eukaryota</taxon>
        <taxon>Metazoa</taxon>
        <taxon>Ecdysozoa</taxon>
        <taxon>Arthropoda</taxon>
        <taxon>Crustacea</taxon>
        <taxon>Multicrustacea</taxon>
        <taxon>Malacostraca</taxon>
        <taxon>Eumalacostraca</taxon>
        <taxon>Eucarida</taxon>
        <taxon>Decapoda</taxon>
        <taxon>Pleocyemata</taxon>
        <taxon>Anomura</taxon>
        <taxon>Galatheoidea</taxon>
        <taxon>Porcellanidae</taxon>
        <taxon>Petrolisthes</taxon>
    </lineage>
</organism>
<dbReference type="InterPro" id="IPR029526">
    <property type="entry name" value="PGBD"/>
</dbReference>
<sequence>MSEARFRFLIRCLRYDDPETRQARREVDKFAGDMGHFFEKCGKLYVPHENFTVDEQLLGFRGRCPFRMYIPNKPATYGLKLVLINDSKSKYLVGGIPYLGKAGDY</sequence>
<dbReference type="Pfam" id="PF13843">
    <property type="entry name" value="DDE_Tnp_1_7"/>
    <property type="match status" value="1"/>
</dbReference>
<name>A0AAE1NTJ9_9EUCA</name>
<evidence type="ECO:0000313" key="2">
    <source>
        <dbReference type="EMBL" id="KAK4294826.1"/>
    </source>
</evidence>
<dbReference type="EMBL" id="JAWZYT010004195">
    <property type="protein sequence ID" value="KAK4294826.1"/>
    <property type="molecule type" value="Genomic_DNA"/>
</dbReference>
<proteinExistence type="predicted"/>
<comment type="caution">
    <text evidence="2">The sequence shown here is derived from an EMBL/GenBank/DDBJ whole genome shotgun (WGS) entry which is preliminary data.</text>
</comment>
<keyword evidence="3" id="KW-1185">Reference proteome</keyword>
<accession>A0AAE1NTJ9</accession>